<protein>
    <submittedName>
        <fullName evidence="12">Glycosyl hydrolase family 18 protein</fullName>
    </submittedName>
</protein>
<dbReference type="SUPFAM" id="SSF51055">
    <property type="entry name" value="Carbohydrate binding domain"/>
    <property type="match status" value="2"/>
</dbReference>
<evidence type="ECO:0000256" key="3">
    <source>
        <dbReference type="ARBA" id="ARBA00022801"/>
    </source>
</evidence>
<proteinExistence type="inferred from homology"/>
<dbReference type="InterPro" id="IPR017853">
    <property type="entry name" value="GH"/>
</dbReference>
<dbReference type="InterPro" id="IPR001223">
    <property type="entry name" value="Glyco_hydro18_cat"/>
</dbReference>
<dbReference type="SUPFAM" id="SSF51445">
    <property type="entry name" value="(Trans)glycosidases"/>
    <property type="match status" value="1"/>
</dbReference>
<dbReference type="PANTHER" id="PTHR45708:SF49">
    <property type="entry name" value="ENDOCHITINASE"/>
    <property type="match status" value="1"/>
</dbReference>
<gene>
    <name evidence="12" type="ORF">OL234_01370</name>
</gene>
<dbReference type="Gene3D" id="3.20.20.80">
    <property type="entry name" value="Glycosidases"/>
    <property type="match status" value="1"/>
</dbReference>
<keyword evidence="13" id="KW-1185">Reference proteome</keyword>
<dbReference type="EMBL" id="CP110232">
    <property type="protein sequence ID" value="WEG73584.1"/>
    <property type="molecule type" value="Genomic_DNA"/>
</dbReference>
<dbReference type="PROSITE" id="PS51910">
    <property type="entry name" value="GH18_2"/>
    <property type="match status" value="1"/>
</dbReference>
<dbReference type="InterPro" id="IPR057016">
    <property type="entry name" value="EndoS_F2-like_TIM-barrel"/>
</dbReference>
<organism evidence="12 13">
    <name type="scientific">Vagococcus intermedius</name>
    <dbReference type="NCBI Taxonomy" id="2991418"/>
    <lineage>
        <taxon>Bacteria</taxon>
        <taxon>Bacillati</taxon>
        <taxon>Bacillota</taxon>
        <taxon>Bacilli</taxon>
        <taxon>Lactobacillales</taxon>
        <taxon>Enterococcaceae</taxon>
        <taxon>Vagococcus</taxon>
    </lineage>
</organism>
<dbReference type="RefSeq" id="WP_275469383.1">
    <property type="nucleotide sequence ID" value="NZ_CP110232.1"/>
</dbReference>
<dbReference type="PROSITE" id="PS01095">
    <property type="entry name" value="GH18_1"/>
    <property type="match status" value="1"/>
</dbReference>
<dbReference type="InterPro" id="IPR036573">
    <property type="entry name" value="CBM_sf_5/12"/>
</dbReference>
<dbReference type="GO" id="GO:0005576">
    <property type="term" value="C:extracellular region"/>
    <property type="evidence" value="ECO:0007669"/>
    <property type="project" value="InterPro"/>
</dbReference>
<feature type="domain" description="GH18" evidence="11">
    <location>
        <begin position="40"/>
        <end position="342"/>
    </location>
</feature>
<feature type="domain" description="Fibronectin type-III" evidence="10">
    <location>
        <begin position="359"/>
        <end position="444"/>
    </location>
</feature>
<dbReference type="Gene3D" id="2.10.10.20">
    <property type="entry name" value="Carbohydrate-binding module superfamily 5/12"/>
    <property type="match status" value="2"/>
</dbReference>
<evidence type="ECO:0000256" key="1">
    <source>
        <dbReference type="ARBA" id="ARBA00009121"/>
    </source>
</evidence>
<dbReference type="InterPro" id="IPR003961">
    <property type="entry name" value="FN3_dom"/>
</dbReference>
<dbReference type="CDD" id="cd12215">
    <property type="entry name" value="ChiC_BD"/>
    <property type="match status" value="2"/>
</dbReference>
<dbReference type="PANTHER" id="PTHR45708">
    <property type="entry name" value="ENDOCHITINASE"/>
    <property type="match status" value="1"/>
</dbReference>
<evidence type="ECO:0000256" key="2">
    <source>
        <dbReference type="ARBA" id="ARBA00022729"/>
    </source>
</evidence>
<name>A0AAF0CV86_9ENTE</name>
<dbReference type="InterPro" id="IPR050542">
    <property type="entry name" value="Glycosyl_Hydrlase18_Chitinase"/>
</dbReference>
<dbReference type="InterPro" id="IPR002126">
    <property type="entry name" value="Cadherin-like_dom"/>
</dbReference>
<dbReference type="InterPro" id="IPR036116">
    <property type="entry name" value="FN3_sf"/>
</dbReference>
<dbReference type="SMART" id="SM00495">
    <property type="entry name" value="ChtBD3"/>
    <property type="match status" value="2"/>
</dbReference>
<dbReference type="InterPro" id="IPR013783">
    <property type="entry name" value="Ig-like_fold"/>
</dbReference>
<feature type="chain" id="PRO_5042006323" evidence="8">
    <location>
        <begin position="25"/>
        <end position="631"/>
    </location>
</feature>
<dbReference type="SMART" id="SM00636">
    <property type="entry name" value="Glyco_18"/>
    <property type="match status" value="1"/>
</dbReference>
<evidence type="ECO:0000256" key="5">
    <source>
        <dbReference type="ARBA" id="ARBA00023295"/>
    </source>
</evidence>
<keyword evidence="4" id="KW-0119">Carbohydrate metabolism</keyword>
<dbReference type="GO" id="GO:0033925">
    <property type="term" value="F:mannosyl-glycoprotein endo-beta-N-acetylglucosaminidase activity"/>
    <property type="evidence" value="ECO:0007669"/>
    <property type="project" value="UniProtKB-EC"/>
</dbReference>
<dbReference type="InterPro" id="IPR011583">
    <property type="entry name" value="Chitinase_II/V-like_cat"/>
</dbReference>
<dbReference type="InterPro" id="IPR001579">
    <property type="entry name" value="Glyco_hydro_18_chit_AS"/>
</dbReference>
<dbReference type="PROSITE" id="PS50268">
    <property type="entry name" value="CADHERIN_2"/>
    <property type="match status" value="1"/>
</dbReference>
<dbReference type="GO" id="GO:0005509">
    <property type="term" value="F:calcium ion binding"/>
    <property type="evidence" value="ECO:0007669"/>
    <property type="project" value="InterPro"/>
</dbReference>
<dbReference type="GO" id="GO:0016020">
    <property type="term" value="C:membrane"/>
    <property type="evidence" value="ECO:0007669"/>
    <property type="project" value="InterPro"/>
</dbReference>
<evidence type="ECO:0000313" key="13">
    <source>
        <dbReference type="Proteomes" id="UP001179647"/>
    </source>
</evidence>
<dbReference type="InterPro" id="IPR003610">
    <property type="entry name" value="CBM5/12"/>
</dbReference>
<keyword evidence="2 8" id="KW-0732">Signal</keyword>
<feature type="domain" description="Fibronectin type-III" evidence="10">
    <location>
        <begin position="453"/>
        <end position="539"/>
    </location>
</feature>
<dbReference type="Gene3D" id="2.60.40.10">
    <property type="entry name" value="Immunoglobulins"/>
    <property type="match status" value="2"/>
</dbReference>
<dbReference type="GO" id="GO:0007156">
    <property type="term" value="P:homophilic cell adhesion via plasma membrane adhesion molecules"/>
    <property type="evidence" value="ECO:0007669"/>
    <property type="project" value="InterPro"/>
</dbReference>
<evidence type="ECO:0000313" key="12">
    <source>
        <dbReference type="EMBL" id="WEG73584.1"/>
    </source>
</evidence>
<dbReference type="Pfam" id="PF02839">
    <property type="entry name" value="CBM_5_12"/>
    <property type="match status" value="2"/>
</dbReference>
<evidence type="ECO:0000256" key="6">
    <source>
        <dbReference type="ARBA" id="ARBA00023326"/>
    </source>
</evidence>
<dbReference type="PROSITE" id="PS50853">
    <property type="entry name" value="FN3"/>
    <property type="match status" value="2"/>
</dbReference>
<dbReference type="Pfam" id="PF23916">
    <property type="entry name" value="TIM-barrel_EndoS"/>
    <property type="match status" value="1"/>
</dbReference>
<dbReference type="SMART" id="SM00060">
    <property type="entry name" value="FN3"/>
    <property type="match status" value="2"/>
</dbReference>
<keyword evidence="3 12" id="KW-0378">Hydrolase</keyword>
<reference evidence="12" key="1">
    <citation type="submission" date="2022-10" db="EMBL/GenBank/DDBJ databases">
        <title>Vagococcus sp. isolated from poultry meat.</title>
        <authorList>
            <person name="Johansson P."/>
            <person name="Bjorkroth J."/>
        </authorList>
    </citation>
    <scope>NUCLEOTIDE SEQUENCE</scope>
    <source>
        <strain evidence="12">STAA11</strain>
    </source>
</reference>
<dbReference type="KEGG" id="vie:OL234_01370"/>
<dbReference type="Pfam" id="PF00041">
    <property type="entry name" value="fn3"/>
    <property type="match status" value="2"/>
</dbReference>
<dbReference type="GO" id="GO:0030246">
    <property type="term" value="F:carbohydrate binding"/>
    <property type="evidence" value="ECO:0007669"/>
    <property type="project" value="InterPro"/>
</dbReference>
<evidence type="ECO:0000259" key="9">
    <source>
        <dbReference type="PROSITE" id="PS50268"/>
    </source>
</evidence>
<dbReference type="SUPFAM" id="SSF49265">
    <property type="entry name" value="Fibronectin type III"/>
    <property type="match status" value="1"/>
</dbReference>
<dbReference type="AlphaFoldDB" id="A0AAF0CV86"/>
<feature type="domain" description="Cadherin" evidence="9">
    <location>
        <begin position="348"/>
        <end position="453"/>
    </location>
</feature>
<dbReference type="GO" id="GO:0008061">
    <property type="term" value="F:chitin binding"/>
    <property type="evidence" value="ECO:0007669"/>
    <property type="project" value="InterPro"/>
</dbReference>
<feature type="signal peptide" evidence="8">
    <location>
        <begin position="1"/>
        <end position="24"/>
    </location>
</feature>
<evidence type="ECO:0000259" key="10">
    <source>
        <dbReference type="PROSITE" id="PS50853"/>
    </source>
</evidence>
<evidence type="ECO:0000259" key="11">
    <source>
        <dbReference type="PROSITE" id="PS51910"/>
    </source>
</evidence>
<evidence type="ECO:0000256" key="4">
    <source>
        <dbReference type="ARBA" id="ARBA00023277"/>
    </source>
</evidence>
<accession>A0AAF0CV86</accession>
<dbReference type="GO" id="GO:0000272">
    <property type="term" value="P:polysaccharide catabolic process"/>
    <property type="evidence" value="ECO:0007669"/>
    <property type="project" value="UniProtKB-KW"/>
</dbReference>
<comment type="similarity">
    <text evidence="1">Belongs to the glycosyl hydrolase 18 family. Chitinase class II subfamily.</text>
</comment>
<evidence type="ECO:0000256" key="7">
    <source>
        <dbReference type="ARBA" id="ARBA00034414"/>
    </source>
</evidence>
<sequence length="631" mass="69741">MKKVFLFSTVLFGMFLTGNTSVDAASIESADKMPDISQEKVMVGYYQNWASYGDGYKGGTAKSMNLTDINKDYNVIDVAFMTGDALPTFKPYNMSDAEFKQQVAELNEQGRAVLISLGGANAQISLHKGQEQELADRIIELVKTYGFDGLDIDLEQNAIIADDNQTVIPDALKIVKDHYKKEGKNFIITMAPEFPYLRNGGAYESYITQLEDYYDFIAPQLYNQNGDGISGSNGWVAQNDDAKKYEFLSSMTDALANGTNGFVKIPAEKLALGLPANIDGAANGFVKNPKDVYRTFETMANTGHELKGIMTWSVNWDEGADKDGKSYNGQFAKDYRDLIHGTTGEKPEVPEKDTEAPTVPTTIKKTNITKSSIAFTWTASTDNVKVDHYNIYRNDKLVGTSRSTDFSDTDLKDNTSYSYQVSAVDAAGNESAKSKTTTFKTLEDIKDTEKPTTVTNVKASDITNTSLTLNWKAASDNVGVDHYVVYRDGKELKTVTGTSLKEANLTKDTTYNYQITAVDAAGNESAKSDKLSVTTTNEEVSTDSWDASAIYNEGDTVTYQGNTYKAKWWTQGDKPNSSDVWELVDGSDEWSKDKAYQGGAIVEYDGHTYQAKWWTQGDKPDSSDVWVLQDK</sequence>
<dbReference type="CDD" id="cd00063">
    <property type="entry name" value="FN3"/>
    <property type="match status" value="2"/>
</dbReference>
<evidence type="ECO:0000256" key="8">
    <source>
        <dbReference type="SAM" id="SignalP"/>
    </source>
</evidence>
<dbReference type="CDD" id="cd02871">
    <property type="entry name" value="GH18_chitinase_D-like"/>
    <property type="match status" value="1"/>
</dbReference>
<dbReference type="FunFam" id="2.60.40.10:FF:001114">
    <property type="entry name" value="Chitinase A1"/>
    <property type="match status" value="2"/>
</dbReference>
<comment type="catalytic activity">
    <reaction evidence="7">
        <text>an N(4)-(oligosaccharide-(1-&gt;3)-[oligosaccharide-(1-&gt;6)]-beta-D-Man-(1-&gt;4)-beta-D-GlcNAc-(1-&gt;4)-alpha-D-GlcNAc)-L-asparaginyl-[protein] + H2O = an oligosaccharide-(1-&gt;3)-[oligosaccharide-(1-&gt;6)]-beta-D-Man-(1-&gt;4)-D-GlcNAc + N(4)-(N-acetyl-beta-D-glucosaminyl)-L-asparaginyl-[protein]</text>
        <dbReference type="Rhea" id="RHEA:73067"/>
        <dbReference type="Rhea" id="RHEA-COMP:12603"/>
        <dbReference type="Rhea" id="RHEA-COMP:18176"/>
        <dbReference type="ChEBI" id="CHEBI:15377"/>
        <dbReference type="ChEBI" id="CHEBI:132248"/>
        <dbReference type="ChEBI" id="CHEBI:192714"/>
        <dbReference type="ChEBI" id="CHEBI:192715"/>
        <dbReference type="EC" id="3.2.1.96"/>
    </reaction>
</comment>
<keyword evidence="5" id="KW-0326">Glycosidase</keyword>
<dbReference type="Proteomes" id="UP001179647">
    <property type="component" value="Chromosome"/>
</dbReference>
<keyword evidence="6" id="KW-0624">Polysaccharide degradation</keyword>